<evidence type="ECO:0000256" key="2">
    <source>
        <dbReference type="ARBA" id="ARBA00018987"/>
    </source>
</evidence>
<dbReference type="Pfam" id="PF16099">
    <property type="entry name" value="RMI1_C"/>
    <property type="match status" value="1"/>
</dbReference>
<dbReference type="Proteomes" id="UP000838878">
    <property type="component" value="Chromosome 2"/>
</dbReference>
<gene>
    <name evidence="7" type="ORF">BINO364_LOCUS6743</name>
</gene>
<evidence type="ECO:0000259" key="4">
    <source>
        <dbReference type="Pfam" id="PF08585"/>
    </source>
</evidence>
<dbReference type="PANTHER" id="PTHR14790">
    <property type="entry name" value="RECQ-MEDIATED GENOME INSTABILITY PROTEIN 1 RMI1"/>
    <property type="match status" value="1"/>
</dbReference>
<dbReference type="GO" id="GO:0016604">
    <property type="term" value="C:nuclear body"/>
    <property type="evidence" value="ECO:0007669"/>
    <property type="project" value="TreeGrafter"/>
</dbReference>
<dbReference type="GO" id="GO:0000712">
    <property type="term" value="P:resolution of meiotic recombination intermediates"/>
    <property type="evidence" value="ECO:0007669"/>
    <property type="project" value="TreeGrafter"/>
</dbReference>
<dbReference type="PANTHER" id="PTHR14790:SF15">
    <property type="entry name" value="RECQ-MEDIATED GENOME INSTABILITY PROTEIN 1"/>
    <property type="match status" value="1"/>
</dbReference>
<evidence type="ECO:0000313" key="7">
    <source>
        <dbReference type="EMBL" id="CAH0720526.1"/>
    </source>
</evidence>
<dbReference type="OrthoDB" id="341511at2759"/>
<dbReference type="InterPro" id="IPR013894">
    <property type="entry name" value="RMI1_OB"/>
</dbReference>
<dbReference type="InterPro" id="IPR032199">
    <property type="entry name" value="RMI1_C"/>
</dbReference>
<protein>
    <recommendedName>
        <fullName evidence="2">RecQ-mediated genome instability protein 1</fullName>
    </recommendedName>
</protein>
<evidence type="ECO:0000259" key="6">
    <source>
        <dbReference type="Pfam" id="PF21000"/>
    </source>
</evidence>
<dbReference type="AlphaFoldDB" id="A0A8J9YBQ7"/>
<comment type="similarity">
    <text evidence="1">Belongs to the RMI1 family.</text>
</comment>
<feature type="compositionally biased region" description="Low complexity" evidence="3">
    <location>
        <begin position="235"/>
        <end position="247"/>
    </location>
</feature>
<dbReference type="Gene3D" id="2.40.50.510">
    <property type="match status" value="1"/>
</dbReference>
<organism evidence="7 8">
    <name type="scientific">Brenthis ino</name>
    <name type="common">lesser marbled fritillary</name>
    <dbReference type="NCBI Taxonomy" id="405034"/>
    <lineage>
        <taxon>Eukaryota</taxon>
        <taxon>Metazoa</taxon>
        <taxon>Ecdysozoa</taxon>
        <taxon>Arthropoda</taxon>
        <taxon>Hexapoda</taxon>
        <taxon>Insecta</taxon>
        <taxon>Pterygota</taxon>
        <taxon>Neoptera</taxon>
        <taxon>Endopterygota</taxon>
        <taxon>Lepidoptera</taxon>
        <taxon>Glossata</taxon>
        <taxon>Ditrysia</taxon>
        <taxon>Papilionoidea</taxon>
        <taxon>Nymphalidae</taxon>
        <taxon>Heliconiinae</taxon>
        <taxon>Argynnini</taxon>
        <taxon>Brenthis</taxon>
    </lineage>
</organism>
<feature type="non-terminal residue" evidence="7">
    <location>
        <position position="520"/>
    </location>
</feature>
<feature type="domain" description="RecQ-mediated genome instability protein 1 C-terminal OB-fold" evidence="5">
    <location>
        <begin position="404"/>
        <end position="519"/>
    </location>
</feature>
<name>A0A8J9YBQ7_9NEOP</name>
<feature type="region of interest" description="Disordered" evidence="3">
    <location>
        <begin position="231"/>
        <end position="262"/>
    </location>
</feature>
<dbReference type="SMART" id="SM01161">
    <property type="entry name" value="DUF1767"/>
    <property type="match status" value="1"/>
</dbReference>
<dbReference type="Pfam" id="PF08585">
    <property type="entry name" value="RMI1_N_C"/>
    <property type="match status" value="1"/>
</dbReference>
<sequence length="520" mass="58602">MPSRNILELTRQYLNLNHIYVHEAWLIECLEHFLESYTERDIEIIQSNVKEQWFLNDLREICPGCLPAKLKYIEETTLPSVYVLQINYLYDIGRPAYQQYLELKNVDTENIEATKTYEEKIPACRMLKIIMTDGVQEVTGIEYKTIRNLSVNTIPGSKVLIKGPVKCRKGTLLLSDGNCQVLDGEVESLMNDNCQSALLARKLGLQNVPGSGPKATNQSRINQPAPVCKMPVPPSASSISSEFPSTSRTAPAVSRTTESATFKAPASRPDFFKTQESELAFGTATTSSRTELATFSEPTPASRPSRLDTFETEGSEFDALDIDIDPSEIDKIEAQYSGGVRRLSDDVTMQPEKKVKIDRSDEFPIDDDDVICLEDEENLSDHEIFFDLNGPMKKEIYTINEVNNTKDKNGKIFIVKARILTMLSKLSLSKTAWKSSCTLTDESGNIDVELSNEALETVVGYTPSQMYIMKKQLKTQPELNEKIKLILVQAKEKFQVLHCKMKIEFKSPTDNPTVTEFIDL</sequence>
<keyword evidence="8" id="KW-1185">Reference proteome</keyword>
<dbReference type="Pfam" id="PF21000">
    <property type="entry name" value="RMI1_N_N"/>
    <property type="match status" value="1"/>
</dbReference>
<evidence type="ECO:0000259" key="5">
    <source>
        <dbReference type="Pfam" id="PF16099"/>
    </source>
</evidence>
<evidence type="ECO:0000313" key="8">
    <source>
        <dbReference type="Proteomes" id="UP000838878"/>
    </source>
</evidence>
<evidence type="ECO:0000256" key="3">
    <source>
        <dbReference type="SAM" id="MobiDB-lite"/>
    </source>
</evidence>
<dbReference type="InterPro" id="IPR042470">
    <property type="entry name" value="RMI1_N_C_sf"/>
</dbReference>
<dbReference type="GO" id="GO:0000724">
    <property type="term" value="P:double-strand break repair via homologous recombination"/>
    <property type="evidence" value="ECO:0007669"/>
    <property type="project" value="TreeGrafter"/>
</dbReference>
<feature type="domain" description="RecQ mediated genome instability protein 1 OB-fold" evidence="4">
    <location>
        <begin position="67"/>
        <end position="195"/>
    </location>
</feature>
<reference evidence="7" key="1">
    <citation type="submission" date="2021-12" db="EMBL/GenBank/DDBJ databases">
        <authorList>
            <person name="Martin H S."/>
        </authorList>
    </citation>
    <scope>NUCLEOTIDE SEQUENCE</scope>
</reference>
<dbReference type="GO" id="GO:0000166">
    <property type="term" value="F:nucleotide binding"/>
    <property type="evidence" value="ECO:0007669"/>
    <property type="project" value="InterPro"/>
</dbReference>
<dbReference type="InterPro" id="IPR049363">
    <property type="entry name" value="RMI1_N"/>
</dbReference>
<proteinExistence type="inferred from homology"/>
<accession>A0A8J9YBQ7</accession>
<dbReference type="GO" id="GO:0031422">
    <property type="term" value="C:RecQ family helicase-topoisomerase III complex"/>
    <property type="evidence" value="ECO:0007669"/>
    <property type="project" value="TreeGrafter"/>
</dbReference>
<dbReference type="Gene3D" id="2.40.50.770">
    <property type="entry name" value="RecQ-mediated genome instability protein Rmi1, C-terminal domain"/>
    <property type="match status" value="1"/>
</dbReference>
<evidence type="ECO:0000256" key="1">
    <source>
        <dbReference type="ARBA" id="ARBA00006395"/>
    </source>
</evidence>
<dbReference type="EMBL" id="OV170222">
    <property type="protein sequence ID" value="CAH0720526.1"/>
    <property type="molecule type" value="Genomic_DNA"/>
</dbReference>
<feature type="domain" description="RMI1 N-terminal" evidence="6">
    <location>
        <begin position="17"/>
        <end position="61"/>
    </location>
</feature>